<gene>
    <name evidence="2" type="ORF">V565_137110</name>
</gene>
<name>A0A074RRP1_9AGAM</name>
<dbReference type="Pfam" id="PF12770">
    <property type="entry name" value="CHAT"/>
    <property type="match status" value="1"/>
</dbReference>
<dbReference type="SUPFAM" id="SSF81901">
    <property type="entry name" value="HCP-like"/>
    <property type="match status" value="1"/>
</dbReference>
<dbReference type="STRING" id="1423351.A0A074RRP1"/>
<evidence type="ECO:0000313" key="2">
    <source>
        <dbReference type="EMBL" id="KEP48000.1"/>
    </source>
</evidence>
<evidence type="ECO:0000313" key="3">
    <source>
        <dbReference type="Proteomes" id="UP000027456"/>
    </source>
</evidence>
<dbReference type="AlphaFoldDB" id="A0A074RRP1"/>
<dbReference type="PANTHER" id="PTHR19959">
    <property type="entry name" value="KINESIN LIGHT CHAIN"/>
    <property type="match status" value="1"/>
</dbReference>
<protein>
    <submittedName>
        <fullName evidence="2">Aromatic di-alanine and TPR containing protein</fullName>
    </submittedName>
</protein>
<dbReference type="EMBL" id="AZST01000601">
    <property type="protein sequence ID" value="KEP48000.1"/>
    <property type="molecule type" value="Genomic_DNA"/>
</dbReference>
<dbReference type="HOGENOM" id="CLU_001305_0_1_1"/>
<dbReference type="InterPro" id="IPR024983">
    <property type="entry name" value="CHAT_dom"/>
</dbReference>
<dbReference type="OrthoDB" id="9991317at2759"/>
<dbReference type="Proteomes" id="UP000027456">
    <property type="component" value="Unassembled WGS sequence"/>
</dbReference>
<accession>A0A074RRP1</accession>
<dbReference type="InterPro" id="IPR011990">
    <property type="entry name" value="TPR-like_helical_dom_sf"/>
</dbReference>
<reference evidence="2 3" key="1">
    <citation type="submission" date="2013-12" db="EMBL/GenBank/DDBJ databases">
        <authorList>
            <person name="Cubeta M."/>
            <person name="Pakala S."/>
            <person name="Fedorova N."/>
            <person name="Thomas E."/>
            <person name="Dean R."/>
            <person name="Jabaji S."/>
            <person name="Neate S."/>
            <person name="Toda T."/>
            <person name="Tavantzis S."/>
            <person name="Vilgalys R."/>
            <person name="Bharathan N."/>
            <person name="Pakala S."/>
            <person name="Losada L.S."/>
            <person name="Zafar N."/>
            <person name="Nierman W."/>
        </authorList>
    </citation>
    <scope>NUCLEOTIDE SEQUENCE [LARGE SCALE GENOMIC DNA]</scope>
    <source>
        <strain evidence="2 3">123E</strain>
    </source>
</reference>
<comment type="caution">
    <text evidence="2">The sequence shown here is derived from an EMBL/GenBank/DDBJ whole genome shotgun (WGS) entry which is preliminary data.</text>
</comment>
<dbReference type="Gene3D" id="1.25.40.10">
    <property type="entry name" value="Tetratricopeptide repeat domain"/>
    <property type="match status" value="3"/>
</dbReference>
<evidence type="ECO:0000259" key="1">
    <source>
        <dbReference type="Pfam" id="PF12770"/>
    </source>
</evidence>
<feature type="domain" description="CHAT" evidence="1">
    <location>
        <begin position="775"/>
        <end position="1056"/>
    </location>
</feature>
<organism evidence="2 3">
    <name type="scientific">Rhizoctonia solani 123E</name>
    <dbReference type="NCBI Taxonomy" id="1423351"/>
    <lineage>
        <taxon>Eukaryota</taxon>
        <taxon>Fungi</taxon>
        <taxon>Dikarya</taxon>
        <taxon>Basidiomycota</taxon>
        <taxon>Agaricomycotina</taxon>
        <taxon>Agaricomycetes</taxon>
        <taxon>Cantharellales</taxon>
        <taxon>Ceratobasidiaceae</taxon>
        <taxon>Rhizoctonia</taxon>
    </lineage>
</organism>
<sequence length="1056" mass="116635">MQQLDTIDKEIPSISRVLSQTPNDDPNLPLLLACLANAHDKRFGVLQEPNDIDKVIEYRAIILNLTQDGDSNLPDLLYAFGEAHTKQFSRLGDVDSIDKGIENMCLALTVAPNGHPNLSHYLAGLAVSHRMRFERLGELDDISKAIDYESQAIAITPVEDPSLPDKLGNLGATYSSRFEGLGDLCDLEKSIEYISHAVALIPDDQPNISLWLAYLGNSYHTRFERFGQPSDLDKAIEYKSRGFALAPEEDPCFSSRLGSLATSLSLRSQCMGVLNDLDQAIEYESHALVFTPKGHPHFSQILANLAASHSYRFRRLGELRDIDKAIEYGSRALALTSDGGQPLVAVLQNIGSSFAIRFQRLGELADLEKAIEYESRALALTPEGNPQLPRKLHNLATSLNFRFQCLGELDDLEQAIQHISRALTYTPDDHTDMAMYLATLGVSRRSRFQLLDELSDIENAVECGSCALAMIPDDHPQSCLWQFNLGLSYCDYYCRSNNPSHLQDSLQYLRLSSKSPTGSPKDKFRHAHQWASLAAVESSLSCIEAYQTTIDLLPQFIWLGATTSQRYEDIKMTKTLAVDAAFAAIRLFNPSLALEWLEHARCIVWKQHLMLRSPLDQLQASKPSLAARLQTVAKQLHCASSGSQESPILPPGPMTAEYLSKQRHHLAKEYDQLLAQVRTLPGYEDFLGSISANRLVRAARNGPIVAIICHEDHCDALIVRYDCDVAHLPLPDFSAQKAEQARSKIEASLRRQGLRERGVHIRREAGDQDDFTSVLALLWYGIVKPVLDALDFVTDGQTDSLPHITWCLTGASSFLPLHAAGDYSQLRSRAFDYVICSYVPTLSALLTSTPSTLSCNSRVLAIAQQTTPGLKPLPGTAKELAHIKSHVDSNRVGYSQLIDAQATPSSVLDAMEQHDWVHLACHAHQNVNDPTKSGFFLRDGVLDLVAINRRSFEKKGLAFLSACQTATGDDALPDEAVHLASGMLMAGYSSVIATMWSVVDEDAPFVADKVYGELMKEGKLGNGEAGRALHNAVAGLRERVGEKEFGRWVPYIHIGS</sequence>
<keyword evidence="3" id="KW-1185">Reference proteome</keyword>
<dbReference type="PANTHER" id="PTHR19959:SF119">
    <property type="entry name" value="FUNGAL LIPASE-LIKE DOMAIN-CONTAINING PROTEIN"/>
    <property type="match status" value="1"/>
</dbReference>
<proteinExistence type="predicted"/>